<evidence type="ECO:0000256" key="10">
    <source>
        <dbReference type="ARBA" id="ARBA00049554"/>
    </source>
</evidence>
<protein>
    <recommendedName>
        <fullName evidence="9">1-aminocyclopropane-1-carboxylate synthase</fullName>
        <ecNumber evidence="9">4.4.1.14</ecNumber>
    </recommendedName>
</protein>
<dbReference type="InterPro" id="IPR015421">
    <property type="entry name" value="PyrdxlP-dep_Trfase_major"/>
</dbReference>
<evidence type="ECO:0000256" key="1">
    <source>
        <dbReference type="ARBA" id="ARBA00001933"/>
    </source>
</evidence>
<evidence type="ECO:0000256" key="3">
    <source>
        <dbReference type="ARBA" id="ARBA00022666"/>
    </source>
</evidence>
<evidence type="ECO:0000256" key="5">
    <source>
        <dbReference type="ARBA" id="ARBA00022898"/>
    </source>
</evidence>
<accession>A0A8T3AB81</accession>
<keyword evidence="7" id="KW-0292">Fruit ripening</keyword>
<dbReference type="FunFam" id="3.90.1150.10:FF:000038">
    <property type="entry name" value="1-aminocyclopropane-1-carboxylate synthase 2"/>
    <property type="match status" value="1"/>
</dbReference>
<name>A0A8T3AB81_DENNO</name>
<evidence type="ECO:0000256" key="4">
    <source>
        <dbReference type="ARBA" id="ARBA00022691"/>
    </source>
</evidence>
<dbReference type="GO" id="GO:0009693">
    <property type="term" value="P:ethylene biosynthetic process"/>
    <property type="evidence" value="ECO:0007669"/>
    <property type="project" value="UniProtKB-KW"/>
</dbReference>
<dbReference type="EC" id="4.4.1.14" evidence="9"/>
<dbReference type="SMR" id="A0A8T3AB81"/>
<dbReference type="Proteomes" id="UP000829196">
    <property type="component" value="Unassembled WGS sequence"/>
</dbReference>
<dbReference type="InterPro" id="IPR004838">
    <property type="entry name" value="NHTrfase_class1_PyrdxlP-BS"/>
</dbReference>
<comment type="pathway">
    <text evidence="8">Alkene biosynthesis; ethylene biosynthesis via S-adenosyl-L-methionine; ethylene from S-adenosyl-L-methionine: step 1/2.</text>
</comment>
<keyword evidence="13" id="KW-1185">Reference proteome</keyword>
<dbReference type="InterPro" id="IPR050478">
    <property type="entry name" value="Ethylene_sulfur-biosynth"/>
</dbReference>
<dbReference type="SUPFAM" id="SSF53383">
    <property type="entry name" value="PLP-dependent transferases"/>
    <property type="match status" value="1"/>
</dbReference>
<comment type="caution">
    <text evidence="12">The sequence shown here is derived from an EMBL/GenBank/DDBJ whole genome shotgun (WGS) entry which is preliminary data.</text>
</comment>
<dbReference type="PANTHER" id="PTHR43795:SF10">
    <property type="entry name" value="1-AMINOCYCLOPROPANE-1-CARBOXYLATE SYNTHASE 9"/>
    <property type="match status" value="1"/>
</dbReference>
<evidence type="ECO:0000256" key="8">
    <source>
        <dbReference type="ARBA" id="ARBA00037888"/>
    </source>
</evidence>
<dbReference type="EMBL" id="JAGYWB010000018">
    <property type="protein sequence ID" value="KAI0493333.1"/>
    <property type="molecule type" value="Genomic_DNA"/>
</dbReference>
<comment type="similarity">
    <text evidence="2">Belongs to the class-I pyridoxal-phosphate-dependent aminotransferase family.</text>
</comment>
<evidence type="ECO:0000256" key="6">
    <source>
        <dbReference type="ARBA" id="ARBA00023239"/>
    </source>
</evidence>
<feature type="domain" description="Aminotransferase class I/classII large" evidence="11">
    <location>
        <begin position="43"/>
        <end position="425"/>
    </location>
</feature>
<dbReference type="GO" id="GO:0016847">
    <property type="term" value="F:1-aminocyclopropane-1-carboxylate synthase activity"/>
    <property type="evidence" value="ECO:0007669"/>
    <property type="project" value="UniProtKB-EC"/>
</dbReference>
<evidence type="ECO:0000256" key="9">
    <source>
        <dbReference type="ARBA" id="ARBA00039053"/>
    </source>
</evidence>
<evidence type="ECO:0000313" key="12">
    <source>
        <dbReference type="EMBL" id="KAI0493333.1"/>
    </source>
</evidence>
<keyword evidence="3" id="KW-0266">Ethylene biosynthesis</keyword>
<dbReference type="GO" id="GO:0009835">
    <property type="term" value="P:fruit ripening"/>
    <property type="evidence" value="ECO:0007669"/>
    <property type="project" value="UniProtKB-KW"/>
</dbReference>
<evidence type="ECO:0000256" key="7">
    <source>
        <dbReference type="ARBA" id="ARBA00033478"/>
    </source>
</evidence>
<proteinExistence type="inferred from homology"/>
<dbReference type="InterPro" id="IPR004839">
    <property type="entry name" value="Aminotransferase_I/II_large"/>
</dbReference>
<dbReference type="OrthoDB" id="691673at2759"/>
<evidence type="ECO:0000259" key="11">
    <source>
        <dbReference type="Pfam" id="PF00155"/>
    </source>
</evidence>
<keyword evidence="5" id="KW-0663">Pyridoxal phosphate</keyword>
<dbReference type="Gene3D" id="3.40.640.10">
    <property type="entry name" value="Type I PLP-dependent aspartate aminotransferase-like (Major domain)"/>
    <property type="match status" value="1"/>
</dbReference>
<evidence type="ECO:0000256" key="2">
    <source>
        <dbReference type="ARBA" id="ARBA00007441"/>
    </source>
</evidence>
<keyword evidence="6" id="KW-0456">Lyase</keyword>
<comment type="catalytic activity">
    <reaction evidence="10">
        <text>S-adenosyl-L-methionine = 1-aminocyclopropane-1-carboxylate + S-methyl-5'-thioadenosine + H(+)</text>
        <dbReference type="Rhea" id="RHEA:21744"/>
        <dbReference type="ChEBI" id="CHEBI:15378"/>
        <dbReference type="ChEBI" id="CHEBI:17509"/>
        <dbReference type="ChEBI" id="CHEBI:58360"/>
        <dbReference type="ChEBI" id="CHEBI:59789"/>
        <dbReference type="EC" id="4.4.1.14"/>
    </reaction>
</comment>
<dbReference type="PANTHER" id="PTHR43795">
    <property type="entry name" value="BIFUNCTIONAL ASPARTATE AMINOTRANSFERASE AND GLUTAMATE/ASPARTATE-PREPHENATE AMINOTRANSFERASE-RELATED"/>
    <property type="match status" value="1"/>
</dbReference>
<dbReference type="Gene3D" id="3.90.1150.10">
    <property type="entry name" value="Aspartate Aminotransferase, domain 1"/>
    <property type="match status" value="1"/>
</dbReference>
<dbReference type="GO" id="GO:0030170">
    <property type="term" value="F:pyridoxal phosphate binding"/>
    <property type="evidence" value="ECO:0007669"/>
    <property type="project" value="InterPro"/>
</dbReference>
<dbReference type="PRINTS" id="PR00753">
    <property type="entry name" value="ACCSYNTHASE"/>
</dbReference>
<dbReference type="Pfam" id="PF00155">
    <property type="entry name" value="Aminotran_1_2"/>
    <property type="match status" value="1"/>
</dbReference>
<dbReference type="GO" id="GO:0008483">
    <property type="term" value="F:transaminase activity"/>
    <property type="evidence" value="ECO:0007669"/>
    <property type="project" value="TreeGrafter"/>
</dbReference>
<keyword evidence="4" id="KW-0949">S-adenosyl-L-methionine</keyword>
<dbReference type="PROSITE" id="PS00105">
    <property type="entry name" value="AA_TRANSFER_CLASS_1"/>
    <property type="match status" value="1"/>
</dbReference>
<dbReference type="InterPro" id="IPR015422">
    <property type="entry name" value="PyrdxlP-dep_Trfase_small"/>
</dbReference>
<sequence>MNGTVLSRRVTCNGHGQNSSYFLGWQEYERNPYHHITNPSGMIQMGLAENQLSFDLLETWLVSHPEATDFKNAGGSLSLFRQLALFQDYHGLPAFKVALAEFMSELRGNKVSFDPNKLVLTAGATSANETLVFCLANPGEAFLIPTPYYPGFDRDLKWRTGAEIIPIHCSSTNGFRLSKQALEDAYRRATKLKLQVKGVLITNPSNPLGTTMTPIELSTLADFIEAKNLHLICDEIYSGTNFITPSDFISIKQVVSQRPHLSNQVHIVYSLSKDLGLPGFRVGAIYSENDLVVEAATKMSSFGLVSSQTQYLLAKMLGDKEFTRNYIVENKARLKERHYKLVNGLGDIGIECLESNSGLFCWVDMRHLLKRNSFKSEMELWKKIVYDVGLNISPGSSCHCNEPGWFRVCFANMTEATLDLAMQRLRDFVQNGGVMRRQRSLGPTAIAWWARRLLTASEKRVEQLSR</sequence>
<reference evidence="12" key="1">
    <citation type="journal article" date="2022" name="Front. Genet.">
        <title>Chromosome-Scale Assembly of the Dendrobium nobile Genome Provides Insights Into the Molecular Mechanism of the Biosynthesis of the Medicinal Active Ingredient of Dendrobium.</title>
        <authorList>
            <person name="Xu Q."/>
            <person name="Niu S.-C."/>
            <person name="Li K.-L."/>
            <person name="Zheng P.-J."/>
            <person name="Zhang X.-J."/>
            <person name="Jia Y."/>
            <person name="Liu Y."/>
            <person name="Niu Y.-X."/>
            <person name="Yu L.-H."/>
            <person name="Chen D.-F."/>
            <person name="Zhang G.-Q."/>
        </authorList>
    </citation>
    <scope>NUCLEOTIDE SEQUENCE</scope>
    <source>
        <tissue evidence="12">Leaf</tissue>
    </source>
</reference>
<dbReference type="InterPro" id="IPR015424">
    <property type="entry name" value="PyrdxlP-dep_Trfase"/>
</dbReference>
<dbReference type="CDD" id="cd00609">
    <property type="entry name" value="AAT_like"/>
    <property type="match status" value="1"/>
</dbReference>
<organism evidence="12 13">
    <name type="scientific">Dendrobium nobile</name>
    <name type="common">Orchid</name>
    <dbReference type="NCBI Taxonomy" id="94219"/>
    <lineage>
        <taxon>Eukaryota</taxon>
        <taxon>Viridiplantae</taxon>
        <taxon>Streptophyta</taxon>
        <taxon>Embryophyta</taxon>
        <taxon>Tracheophyta</taxon>
        <taxon>Spermatophyta</taxon>
        <taxon>Magnoliopsida</taxon>
        <taxon>Liliopsida</taxon>
        <taxon>Asparagales</taxon>
        <taxon>Orchidaceae</taxon>
        <taxon>Epidendroideae</taxon>
        <taxon>Malaxideae</taxon>
        <taxon>Dendrobiinae</taxon>
        <taxon>Dendrobium</taxon>
    </lineage>
</organism>
<evidence type="ECO:0000313" key="13">
    <source>
        <dbReference type="Proteomes" id="UP000829196"/>
    </source>
</evidence>
<dbReference type="AlphaFoldDB" id="A0A8T3AB81"/>
<comment type="cofactor">
    <cofactor evidence="1">
        <name>pyridoxal 5'-phosphate</name>
        <dbReference type="ChEBI" id="CHEBI:597326"/>
    </cofactor>
</comment>
<gene>
    <name evidence="12" type="ORF">KFK09_027610</name>
</gene>